<gene>
    <name evidence="1" type="ORF">A7U60_g4724</name>
</gene>
<dbReference type="Gene3D" id="2.20.70.150">
    <property type="match status" value="1"/>
</dbReference>
<dbReference type="CDD" id="cd02231">
    <property type="entry name" value="cupin_BLL6423-like"/>
    <property type="match status" value="1"/>
</dbReference>
<evidence type="ECO:0000313" key="1">
    <source>
        <dbReference type="EMBL" id="OCB88099.1"/>
    </source>
</evidence>
<accession>A0A9Q5NC23</accession>
<organism evidence="1 2">
    <name type="scientific">Sanghuangporus baumii</name>
    <name type="common">Phellinus baumii</name>
    <dbReference type="NCBI Taxonomy" id="108892"/>
    <lineage>
        <taxon>Eukaryota</taxon>
        <taxon>Fungi</taxon>
        <taxon>Dikarya</taxon>
        <taxon>Basidiomycota</taxon>
        <taxon>Agaricomycotina</taxon>
        <taxon>Agaricomycetes</taxon>
        <taxon>Hymenochaetales</taxon>
        <taxon>Hymenochaetaceae</taxon>
        <taxon>Sanghuangporus</taxon>
    </lineage>
</organism>
<reference evidence="1" key="1">
    <citation type="submission" date="2016-06" db="EMBL/GenBank/DDBJ databases">
        <title>Draft Genome sequence of the fungus Inonotus baumii.</title>
        <authorList>
            <person name="Zhu H."/>
            <person name="Lin W."/>
        </authorList>
    </citation>
    <scope>NUCLEOTIDE SEQUENCE</scope>
    <source>
        <strain evidence="1">821</strain>
    </source>
</reference>
<dbReference type="OrthoDB" id="5840532at2759"/>
<dbReference type="InterPro" id="IPR011051">
    <property type="entry name" value="RmlC_Cupin_sf"/>
</dbReference>
<protein>
    <submittedName>
        <fullName evidence="1">Uncharacterized protein</fullName>
    </submittedName>
</protein>
<dbReference type="PANTHER" id="PTHR36156:SF2">
    <property type="entry name" value="CUPIN TYPE-2 DOMAIN-CONTAINING PROTEIN"/>
    <property type="match status" value="1"/>
</dbReference>
<dbReference type="Gene3D" id="2.60.120.10">
    <property type="entry name" value="Jelly Rolls"/>
    <property type="match status" value="1"/>
</dbReference>
<dbReference type="EMBL" id="LNZH02000184">
    <property type="protein sequence ID" value="OCB88099.1"/>
    <property type="molecule type" value="Genomic_DNA"/>
</dbReference>
<proteinExistence type="predicted"/>
<name>A0A9Q5NC23_SANBA</name>
<dbReference type="PANTHER" id="PTHR36156">
    <property type="entry name" value="SLR2101 PROTEIN"/>
    <property type="match status" value="1"/>
</dbReference>
<keyword evidence="2" id="KW-1185">Reference proteome</keyword>
<dbReference type="Proteomes" id="UP000757232">
    <property type="component" value="Unassembled WGS sequence"/>
</dbReference>
<comment type="caution">
    <text evidence="1">The sequence shown here is derived from an EMBL/GenBank/DDBJ whole genome shotgun (WGS) entry which is preliminary data.</text>
</comment>
<evidence type="ECO:0000313" key="2">
    <source>
        <dbReference type="Proteomes" id="UP000757232"/>
    </source>
</evidence>
<dbReference type="InterPro" id="IPR047142">
    <property type="entry name" value="OryJ/VirC-like"/>
</dbReference>
<dbReference type="InterPro" id="IPR014710">
    <property type="entry name" value="RmlC-like_jellyroll"/>
</dbReference>
<sequence>MSGSNLPPVRRIVTGHTPEGKAIVVDDAPIEQYPFRGSRTIFSDLFWTDAAPAPNDIVFKDLTKDHPNEHCPSEGSSFKVSDIPPGQKSPFHRTVTFDYAVLTHGQLTLILDDDKRVDLRPGDVVIQRGTIHAWHNEVCSARFSAETFSFAASQKAKIGETELEAEFRIPQFQATQK</sequence>
<dbReference type="SUPFAM" id="SSF51182">
    <property type="entry name" value="RmlC-like cupins"/>
    <property type="match status" value="1"/>
</dbReference>
<dbReference type="AlphaFoldDB" id="A0A9Q5NC23"/>